<dbReference type="FunFam" id="3.40.50.300:FF:000127">
    <property type="entry name" value="Ribose import ATP-binding protein RbsA"/>
    <property type="match status" value="1"/>
</dbReference>
<dbReference type="OrthoDB" id="9771863at2"/>
<dbReference type="CDD" id="cd03215">
    <property type="entry name" value="ABC_Carb_Monos_II"/>
    <property type="match status" value="1"/>
</dbReference>
<evidence type="ECO:0000313" key="11">
    <source>
        <dbReference type="EMBL" id="SUB56797.1"/>
    </source>
</evidence>
<dbReference type="Gene3D" id="3.40.50.300">
    <property type="entry name" value="P-loop containing nucleotide triphosphate hydrolases"/>
    <property type="match status" value="2"/>
</dbReference>
<evidence type="ECO:0000256" key="9">
    <source>
        <dbReference type="ARBA" id="ARBA00023136"/>
    </source>
</evidence>
<keyword evidence="8" id="KW-1278">Translocase</keyword>
<sequence>MDNKGQNLVVEMRNITKKFGDFTANDGINLDIRKGEVHALLGENGAGKSTLMNMLYGLFQPTDGQIFINGEEVKFKDPNDAIKKGLGMVHQHFMLIQPFNIVENIVLGMEPSKGICLDMKKARKDVVNLSEKYGFSIDPDAKIQDVTVGTQQRVEILKVLYRGADILIFDEPTAVLTPQEIEELVGIINNLKNSGKSIILITHKLKEIKEMADRCTIIRRGKKIKTVDVCDVSEEELADMMVGRAVVLDVEKSPQLPGSEVLKIEDLHVKDARGVYKVNGLNLSLHYGEILGIAGVDGNGQSEFLEALTGLRKVEKGKIILDKKDITNKKPREIQEHGLNNIPEDRHRRGLVLDFSVAENYVLENYYKDEFSNKGILNFKKIKEYANNLSEKFDVRPRDINYAVGDLSGGNQQKVILAREISNDPSVLIAAQPTRGLDVGAIEFIRKFLVEQRDKGKAVLLVSFELDEILALSDKISVIYGGKIVGTFNREDTDEKELGLYMAGGKNENQ</sequence>
<evidence type="ECO:0000259" key="10">
    <source>
        <dbReference type="PROSITE" id="PS50893"/>
    </source>
</evidence>
<reference evidence="11 12" key="1">
    <citation type="submission" date="2018-06" db="EMBL/GenBank/DDBJ databases">
        <authorList>
            <consortium name="Pathogen Informatics"/>
            <person name="Doyle S."/>
        </authorList>
    </citation>
    <scope>NUCLEOTIDE SEQUENCE [LARGE SCALE GENOMIC DNA]</scope>
    <source>
        <strain evidence="11 12">NCTC13149</strain>
    </source>
</reference>
<dbReference type="Proteomes" id="UP000255517">
    <property type="component" value="Unassembled WGS sequence"/>
</dbReference>
<name>A0A379C5A5_9FIRM</name>
<evidence type="ECO:0000313" key="12">
    <source>
        <dbReference type="Proteomes" id="UP000255517"/>
    </source>
</evidence>
<keyword evidence="3" id="KW-0813">Transport</keyword>
<dbReference type="STRING" id="1122949.GCA_000378725_00445"/>
<dbReference type="RefSeq" id="WP_019034393.1">
    <property type="nucleotide sequence ID" value="NZ_UGSZ01000001.1"/>
</dbReference>
<dbReference type="SMART" id="SM00382">
    <property type="entry name" value="AAA"/>
    <property type="match status" value="1"/>
</dbReference>
<dbReference type="SUPFAM" id="SSF52540">
    <property type="entry name" value="P-loop containing nucleoside triphosphate hydrolases"/>
    <property type="match status" value="2"/>
</dbReference>
<protein>
    <submittedName>
        <fullName evidence="11">Xylose import ATP-binding protein XylG</fullName>
        <ecNumber evidence="11">3.6.3.17</ecNumber>
    </submittedName>
</protein>
<dbReference type="PROSITE" id="PS00211">
    <property type="entry name" value="ABC_TRANSPORTER_1"/>
    <property type="match status" value="1"/>
</dbReference>
<feature type="domain" description="ABC transporter" evidence="10">
    <location>
        <begin position="10"/>
        <end position="245"/>
    </location>
</feature>
<dbReference type="GO" id="GO:0005524">
    <property type="term" value="F:ATP binding"/>
    <property type="evidence" value="ECO:0007669"/>
    <property type="project" value="UniProtKB-KW"/>
</dbReference>
<dbReference type="PANTHER" id="PTHR43790">
    <property type="entry name" value="CARBOHYDRATE TRANSPORT ATP-BINDING PROTEIN MG119-RELATED"/>
    <property type="match status" value="1"/>
</dbReference>
<evidence type="ECO:0000256" key="5">
    <source>
        <dbReference type="ARBA" id="ARBA00022737"/>
    </source>
</evidence>
<dbReference type="InterPro" id="IPR027417">
    <property type="entry name" value="P-loop_NTPase"/>
</dbReference>
<dbReference type="AlphaFoldDB" id="A0A379C5A5"/>
<keyword evidence="9" id="KW-0472">Membrane</keyword>
<dbReference type="InterPro" id="IPR003439">
    <property type="entry name" value="ABC_transporter-like_ATP-bd"/>
</dbReference>
<evidence type="ECO:0000256" key="2">
    <source>
        <dbReference type="ARBA" id="ARBA00005417"/>
    </source>
</evidence>
<keyword evidence="7 11" id="KW-0067">ATP-binding</keyword>
<evidence type="ECO:0000256" key="7">
    <source>
        <dbReference type="ARBA" id="ARBA00022840"/>
    </source>
</evidence>
<dbReference type="Pfam" id="PF00005">
    <property type="entry name" value="ABC_tran"/>
    <property type="match status" value="2"/>
</dbReference>
<keyword evidence="6" id="KW-0547">Nucleotide-binding</keyword>
<dbReference type="CDD" id="cd03216">
    <property type="entry name" value="ABC_Carb_Monos_I"/>
    <property type="match status" value="1"/>
</dbReference>
<evidence type="ECO:0000256" key="4">
    <source>
        <dbReference type="ARBA" id="ARBA00022475"/>
    </source>
</evidence>
<evidence type="ECO:0000256" key="6">
    <source>
        <dbReference type="ARBA" id="ARBA00022741"/>
    </source>
</evidence>
<dbReference type="PROSITE" id="PS50893">
    <property type="entry name" value="ABC_TRANSPORTER_2"/>
    <property type="match status" value="2"/>
</dbReference>
<dbReference type="InterPro" id="IPR017871">
    <property type="entry name" value="ABC_transporter-like_CS"/>
</dbReference>
<dbReference type="FunFam" id="3.40.50.300:FF:001390">
    <property type="entry name" value="ABC transporter, ATP-binding protein"/>
    <property type="match status" value="1"/>
</dbReference>
<dbReference type="GO" id="GO:0016887">
    <property type="term" value="F:ATP hydrolysis activity"/>
    <property type="evidence" value="ECO:0007669"/>
    <property type="project" value="InterPro"/>
</dbReference>
<evidence type="ECO:0000256" key="3">
    <source>
        <dbReference type="ARBA" id="ARBA00022448"/>
    </source>
</evidence>
<accession>A0A379C5A5</accession>
<comment type="subcellular location">
    <subcellularLocation>
        <location evidence="1">Cell membrane</location>
        <topology evidence="1">Peripheral membrane protein</topology>
    </subcellularLocation>
</comment>
<organism evidence="11 12">
    <name type="scientific">Peptoniphilus lacrimalis</name>
    <dbReference type="NCBI Taxonomy" id="33031"/>
    <lineage>
        <taxon>Bacteria</taxon>
        <taxon>Bacillati</taxon>
        <taxon>Bacillota</taxon>
        <taxon>Tissierellia</taxon>
        <taxon>Tissierellales</taxon>
        <taxon>Peptoniphilaceae</taxon>
        <taxon>Peptoniphilus</taxon>
    </lineage>
</organism>
<dbReference type="EC" id="3.6.3.17" evidence="11"/>
<gene>
    <name evidence="11" type="primary">xylG</name>
    <name evidence="11" type="ORF">NCTC13149_00601</name>
</gene>
<feature type="domain" description="ABC transporter" evidence="10">
    <location>
        <begin position="262"/>
        <end position="506"/>
    </location>
</feature>
<keyword evidence="11" id="KW-0378">Hydrolase</keyword>
<proteinExistence type="inferred from homology"/>
<dbReference type="EMBL" id="UGSZ01000001">
    <property type="protein sequence ID" value="SUB56797.1"/>
    <property type="molecule type" value="Genomic_DNA"/>
</dbReference>
<evidence type="ECO:0000256" key="1">
    <source>
        <dbReference type="ARBA" id="ARBA00004202"/>
    </source>
</evidence>
<comment type="similarity">
    <text evidence="2">Belongs to the ABC transporter superfamily.</text>
</comment>
<evidence type="ECO:0000256" key="8">
    <source>
        <dbReference type="ARBA" id="ARBA00022967"/>
    </source>
</evidence>
<dbReference type="PANTHER" id="PTHR43790:SF4">
    <property type="entry name" value="GUANOSINE IMPORT ATP-BINDING PROTEIN NUPO"/>
    <property type="match status" value="1"/>
</dbReference>
<dbReference type="InterPro" id="IPR050107">
    <property type="entry name" value="ABC_carbohydrate_import_ATPase"/>
</dbReference>
<dbReference type="GO" id="GO:0005886">
    <property type="term" value="C:plasma membrane"/>
    <property type="evidence" value="ECO:0007669"/>
    <property type="project" value="UniProtKB-SubCell"/>
</dbReference>
<keyword evidence="4" id="KW-1003">Cell membrane</keyword>
<keyword evidence="5" id="KW-0677">Repeat</keyword>
<dbReference type="InterPro" id="IPR003593">
    <property type="entry name" value="AAA+_ATPase"/>
</dbReference>